<keyword evidence="2 4" id="KW-0694">RNA-binding</keyword>
<evidence type="ECO:0000259" key="5">
    <source>
        <dbReference type="PROSITE" id="PS50102"/>
    </source>
</evidence>
<dbReference type="InterPro" id="IPR035979">
    <property type="entry name" value="RBD_domain_sf"/>
</dbReference>
<evidence type="ECO:0000256" key="2">
    <source>
        <dbReference type="ARBA" id="ARBA00022884"/>
    </source>
</evidence>
<evidence type="ECO:0000256" key="3">
    <source>
        <dbReference type="ARBA" id="ARBA00023187"/>
    </source>
</evidence>
<evidence type="ECO:0000313" key="6">
    <source>
        <dbReference type="EMBL" id="CAD9411230.1"/>
    </source>
</evidence>
<gene>
    <name evidence="6" type="ORF">CBRE1094_LOCUS5265</name>
</gene>
<keyword evidence="3" id="KW-0508">mRNA splicing</keyword>
<dbReference type="Pfam" id="PF00076">
    <property type="entry name" value="RRM_1"/>
    <property type="match status" value="1"/>
</dbReference>
<keyword evidence="1" id="KW-0507">mRNA processing</keyword>
<dbReference type="PROSITE" id="PS50102">
    <property type="entry name" value="RRM"/>
    <property type="match status" value="2"/>
</dbReference>
<evidence type="ECO:0000256" key="4">
    <source>
        <dbReference type="PROSITE-ProRule" id="PRU00176"/>
    </source>
</evidence>
<dbReference type="SMART" id="SM00360">
    <property type="entry name" value="RRM"/>
    <property type="match status" value="2"/>
</dbReference>
<feature type="domain" description="RRM" evidence="5">
    <location>
        <begin position="125"/>
        <end position="210"/>
    </location>
</feature>
<protein>
    <recommendedName>
        <fullName evidence="5">RRM domain-containing protein</fullName>
    </recommendedName>
</protein>
<feature type="domain" description="RRM" evidence="5">
    <location>
        <begin position="275"/>
        <end position="336"/>
    </location>
</feature>
<dbReference type="CDD" id="cd12232">
    <property type="entry name" value="RRM3_U2AF65"/>
    <property type="match status" value="1"/>
</dbReference>
<sequence>MGPPVAVVQLSGEGKFAFVEFRDELIAITALQLDKIELAGRPLNVGRPAGYMPAPGMPLPQPLPLPPGVGAAQSAAPPDPAAAAAVAALVGGAVGNPLGISNPLGLSGGGAGAAAAPNQANRKQRELYIGNLPVGMVSAQQLKELFRAPLMTMPNMDESSGPLVSNVDLSTDGKFAFVEFRDEPICTLALTLFDKMEVCGRALNVGRPRGYVDPQAPLATSMLGSMIGGSMMAPAPTLAPPAPPPGGVPSACIKLEGMLKPEDLAADDEYAEIHDDIKQECETYGSVISFKLPRSGALAGVCFVKFEQITSASRARESLDKRQFDGNTVKAVFLTNAEMDDIE</sequence>
<name>A0A7S2BZY1_9EUKA</name>
<dbReference type="GO" id="GO:0006397">
    <property type="term" value="P:mRNA processing"/>
    <property type="evidence" value="ECO:0007669"/>
    <property type="project" value="UniProtKB-KW"/>
</dbReference>
<dbReference type="GO" id="GO:0008380">
    <property type="term" value="P:RNA splicing"/>
    <property type="evidence" value="ECO:0007669"/>
    <property type="project" value="UniProtKB-KW"/>
</dbReference>
<accession>A0A7S2BZY1</accession>
<dbReference type="EMBL" id="HBGU01009549">
    <property type="protein sequence ID" value="CAD9411230.1"/>
    <property type="molecule type" value="Transcribed_RNA"/>
</dbReference>
<evidence type="ECO:0000256" key="1">
    <source>
        <dbReference type="ARBA" id="ARBA00022664"/>
    </source>
</evidence>
<dbReference type="GO" id="GO:0003723">
    <property type="term" value="F:RNA binding"/>
    <property type="evidence" value="ECO:0007669"/>
    <property type="project" value="UniProtKB-UniRule"/>
</dbReference>
<dbReference type="SUPFAM" id="SSF54928">
    <property type="entry name" value="RNA-binding domain, RBD"/>
    <property type="match status" value="3"/>
</dbReference>
<dbReference type="AlphaFoldDB" id="A0A7S2BZY1"/>
<organism evidence="6">
    <name type="scientific">Haptolina brevifila</name>
    <dbReference type="NCBI Taxonomy" id="156173"/>
    <lineage>
        <taxon>Eukaryota</taxon>
        <taxon>Haptista</taxon>
        <taxon>Haptophyta</taxon>
        <taxon>Prymnesiophyceae</taxon>
        <taxon>Prymnesiales</taxon>
        <taxon>Prymnesiaceae</taxon>
        <taxon>Haptolina</taxon>
    </lineage>
</organism>
<dbReference type="PANTHER" id="PTHR23139">
    <property type="entry name" value="RNA-BINDING PROTEIN"/>
    <property type="match status" value="1"/>
</dbReference>
<dbReference type="InterPro" id="IPR012677">
    <property type="entry name" value="Nucleotide-bd_a/b_plait_sf"/>
</dbReference>
<proteinExistence type="predicted"/>
<dbReference type="InterPro" id="IPR000504">
    <property type="entry name" value="RRM_dom"/>
</dbReference>
<reference evidence="6" key="1">
    <citation type="submission" date="2021-01" db="EMBL/GenBank/DDBJ databases">
        <authorList>
            <person name="Corre E."/>
            <person name="Pelletier E."/>
            <person name="Niang G."/>
            <person name="Scheremetjew M."/>
            <person name="Finn R."/>
            <person name="Kale V."/>
            <person name="Holt S."/>
            <person name="Cochrane G."/>
            <person name="Meng A."/>
            <person name="Brown T."/>
            <person name="Cohen L."/>
        </authorList>
    </citation>
    <scope>NUCLEOTIDE SEQUENCE</scope>
    <source>
        <strain evidence="6">UTEX LB 985</strain>
    </source>
</reference>
<dbReference type="Gene3D" id="3.30.70.330">
    <property type="match status" value="3"/>
</dbReference>